<feature type="non-terminal residue" evidence="5">
    <location>
        <position position="1"/>
    </location>
</feature>
<dbReference type="Gene3D" id="3.30.470.160">
    <property type="entry name" value="Inositol polyphosphate kinase"/>
    <property type="match status" value="1"/>
</dbReference>
<dbReference type="GO" id="GO:0032958">
    <property type="term" value="P:inositol phosphate biosynthetic process"/>
    <property type="evidence" value="ECO:0007669"/>
    <property type="project" value="InterPro"/>
</dbReference>
<keyword evidence="3 4" id="KW-0418">Kinase</keyword>
<dbReference type="GO" id="GO:0005737">
    <property type="term" value="C:cytoplasm"/>
    <property type="evidence" value="ECO:0007669"/>
    <property type="project" value="TreeGrafter"/>
</dbReference>
<dbReference type="AlphaFoldDB" id="A0AAV5WZ61"/>
<proteinExistence type="inferred from homology"/>
<evidence type="ECO:0000256" key="4">
    <source>
        <dbReference type="RuleBase" id="RU363090"/>
    </source>
</evidence>
<dbReference type="SUPFAM" id="SSF56104">
    <property type="entry name" value="SAICAR synthase-like"/>
    <property type="match status" value="1"/>
</dbReference>
<dbReference type="PANTHER" id="PTHR12400">
    <property type="entry name" value="INOSITOL POLYPHOSPHATE KINASE"/>
    <property type="match status" value="1"/>
</dbReference>
<dbReference type="EMBL" id="BTSY01000007">
    <property type="protein sequence ID" value="GMT36456.1"/>
    <property type="molecule type" value="Genomic_DNA"/>
</dbReference>
<reference evidence="5" key="1">
    <citation type="submission" date="2023-10" db="EMBL/GenBank/DDBJ databases">
        <title>Genome assembly of Pristionchus species.</title>
        <authorList>
            <person name="Yoshida K."/>
            <person name="Sommer R.J."/>
        </authorList>
    </citation>
    <scope>NUCLEOTIDE SEQUENCE</scope>
    <source>
        <strain evidence="5">RS5133</strain>
    </source>
</reference>
<keyword evidence="6" id="KW-1185">Reference proteome</keyword>
<sequence>LSLFLLHFVRVAGRIRTAALRAQLAELHATLDEANGYRFFSSSLLIAFDAASPDSPIQIRIIDFAHTSFNGFKGFDGITYQ</sequence>
<dbReference type="InterPro" id="IPR005522">
    <property type="entry name" value="IPK"/>
</dbReference>
<comment type="caution">
    <text evidence="5">The sequence shown here is derived from an EMBL/GenBank/DDBJ whole genome shotgun (WGS) entry which is preliminary data.</text>
</comment>
<dbReference type="GO" id="GO:0000828">
    <property type="term" value="F:inositol hexakisphosphate kinase activity"/>
    <property type="evidence" value="ECO:0007669"/>
    <property type="project" value="TreeGrafter"/>
</dbReference>
<dbReference type="Pfam" id="PF03770">
    <property type="entry name" value="IPK"/>
    <property type="match status" value="1"/>
</dbReference>
<evidence type="ECO:0000256" key="3">
    <source>
        <dbReference type="ARBA" id="ARBA00022777"/>
    </source>
</evidence>
<evidence type="ECO:0000256" key="2">
    <source>
        <dbReference type="ARBA" id="ARBA00022679"/>
    </source>
</evidence>
<evidence type="ECO:0000313" key="6">
    <source>
        <dbReference type="Proteomes" id="UP001432322"/>
    </source>
</evidence>
<dbReference type="GO" id="GO:0005634">
    <property type="term" value="C:nucleus"/>
    <property type="evidence" value="ECO:0007669"/>
    <property type="project" value="TreeGrafter"/>
</dbReference>
<organism evidence="5 6">
    <name type="scientific">Pristionchus fissidentatus</name>
    <dbReference type="NCBI Taxonomy" id="1538716"/>
    <lineage>
        <taxon>Eukaryota</taxon>
        <taxon>Metazoa</taxon>
        <taxon>Ecdysozoa</taxon>
        <taxon>Nematoda</taxon>
        <taxon>Chromadorea</taxon>
        <taxon>Rhabditida</taxon>
        <taxon>Rhabditina</taxon>
        <taxon>Diplogasteromorpha</taxon>
        <taxon>Diplogasteroidea</taxon>
        <taxon>Neodiplogasteridae</taxon>
        <taxon>Pristionchus</taxon>
    </lineage>
</organism>
<dbReference type="InterPro" id="IPR038286">
    <property type="entry name" value="IPK_sf"/>
</dbReference>
<protein>
    <recommendedName>
        <fullName evidence="4">Kinase</fullName>
        <ecNumber evidence="4">2.7.-.-</ecNumber>
    </recommendedName>
</protein>
<evidence type="ECO:0000256" key="1">
    <source>
        <dbReference type="ARBA" id="ARBA00007374"/>
    </source>
</evidence>
<dbReference type="GO" id="GO:0046854">
    <property type="term" value="P:phosphatidylinositol phosphate biosynthetic process"/>
    <property type="evidence" value="ECO:0007669"/>
    <property type="project" value="TreeGrafter"/>
</dbReference>
<name>A0AAV5WZ61_9BILA</name>
<dbReference type="PANTHER" id="PTHR12400:SF21">
    <property type="entry name" value="KINASE"/>
    <property type="match status" value="1"/>
</dbReference>
<dbReference type="Proteomes" id="UP001432322">
    <property type="component" value="Unassembled WGS sequence"/>
</dbReference>
<comment type="similarity">
    <text evidence="1 4">Belongs to the inositol phosphokinase (IPK) family.</text>
</comment>
<feature type="non-terminal residue" evidence="5">
    <location>
        <position position="81"/>
    </location>
</feature>
<evidence type="ECO:0000313" key="5">
    <source>
        <dbReference type="EMBL" id="GMT36456.1"/>
    </source>
</evidence>
<accession>A0AAV5WZ61</accession>
<keyword evidence="2 4" id="KW-0808">Transferase</keyword>
<dbReference type="EC" id="2.7.-.-" evidence="4"/>
<gene>
    <name evidence="5" type="ORF">PFISCL1PPCAC_27753</name>
</gene>